<organism evidence="2 3">
    <name type="scientific">Sphaerosporella brunnea</name>
    <dbReference type="NCBI Taxonomy" id="1250544"/>
    <lineage>
        <taxon>Eukaryota</taxon>
        <taxon>Fungi</taxon>
        <taxon>Dikarya</taxon>
        <taxon>Ascomycota</taxon>
        <taxon>Pezizomycotina</taxon>
        <taxon>Pezizomycetes</taxon>
        <taxon>Pezizales</taxon>
        <taxon>Pyronemataceae</taxon>
        <taxon>Sphaerosporella</taxon>
    </lineage>
</organism>
<feature type="region of interest" description="Disordered" evidence="1">
    <location>
        <begin position="380"/>
        <end position="453"/>
    </location>
</feature>
<proteinExistence type="predicted"/>
<dbReference type="EMBL" id="VXIS01000039">
    <property type="protein sequence ID" value="KAA8911081.1"/>
    <property type="molecule type" value="Genomic_DNA"/>
</dbReference>
<evidence type="ECO:0000256" key="1">
    <source>
        <dbReference type="SAM" id="MobiDB-lite"/>
    </source>
</evidence>
<protein>
    <submittedName>
        <fullName evidence="2">Uncharacterized protein</fullName>
    </submittedName>
</protein>
<evidence type="ECO:0000313" key="3">
    <source>
        <dbReference type="Proteomes" id="UP000326924"/>
    </source>
</evidence>
<evidence type="ECO:0000313" key="2">
    <source>
        <dbReference type="EMBL" id="KAA8911081.1"/>
    </source>
</evidence>
<feature type="compositionally biased region" description="Polar residues" evidence="1">
    <location>
        <begin position="393"/>
        <end position="407"/>
    </location>
</feature>
<dbReference type="AlphaFoldDB" id="A0A5J5F3T0"/>
<keyword evidence="3" id="KW-1185">Reference proteome</keyword>
<dbReference type="Proteomes" id="UP000326924">
    <property type="component" value="Unassembled WGS sequence"/>
</dbReference>
<feature type="region of interest" description="Disordered" evidence="1">
    <location>
        <begin position="470"/>
        <end position="495"/>
    </location>
</feature>
<accession>A0A5J5F3T0</accession>
<reference evidence="2 3" key="1">
    <citation type="submission" date="2019-09" db="EMBL/GenBank/DDBJ databases">
        <title>Draft genome of the ectomycorrhizal ascomycete Sphaerosporella brunnea.</title>
        <authorList>
            <consortium name="DOE Joint Genome Institute"/>
            <person name="Benucci G.M."/>
            <person name="Marozzi G."/>
            <person name="Antonielli L."/>
            <person name="Sanchez S."/>
            <person name="Marco P."/>
            <person name="Wang X."/>
            <person name="Falini L.B."/>
            <person name="Barry K."/>
            <person name="Haridas S."/>
            <person name="Lipzen A."/>
            <person name="Labutti K."/>
            <person name="Grigoriev I.V."/>
            <person name="Murat C."/>
            <person name="Martin F."/>
            <person name="Albertini E."/>
            <person name="Donnini D."/>
            <person name="Bonito G."/>
        </authorList>
    </citation>
    <scope>NUCLEOTIDE SEQUENCE [LARGE SCALE GENOMIC DNA]</scope>
    <source>
        <strain evidence="2 3">Sb_GMNB300</strain>
    </source>
</reference>
<dbReference type="InParanoid" id="A0A5J5F3T0"/>
<dbReference type="OrthoDB" id="10287161at2759"/>
<feature type="compositionally biased region" description="Basic and acidic residues" evidence="1">
    <location>
        <begin position="408"/>
        <end position="441"/>
    </location>
</feature>
<sequence length="631" mass="69421">MAKIVMSDPDSFDYSGLGQEREFEAPEVILTAEEVMSSIGHIEQILRCMRTLVTIGDYFTMALYELSVALKHYAAAVEARGSSEPNHNVATEGHVIRSRCISEAVMFWENIAQVNDGARLKLLKEFSSFNQNANQFFELHAAMHSPTKYIPAGPTEKAVSRRKCPWKLGQQIHQGSKEIPRCPFMAMTRVSNPSSHTPKSAVYRHSSLPGPAHDGPTDEAKLQIDQNFRALEDGFLKSFVIEGTMAGSHRLRSAVDILKKMAFDGLKEGADLLDIDLSGQLNGEPSSPLGGTKHRERHNLDWSIFGSAGTKKAHKSKGRGRVSDTARLLESCPFLSGLDIDALNGVHVNPELLLELIHRIDCLKQTKGCSSKAPYPATMKNMIDDLDGASAPQKKQLTSPVSSSKTPQQEKADTEKSSPKDDSAKHPKKEVQGEARNDEGPSHPFQRLPGTRLARTGKFIQKDGVFLFTPAGKRNHKNTQASADKEGSDEEDDIPSTTKMLWESPLDSPSTFSSAPLFEQAGDKLDPHTIPGQQVGNKLNFYTISGKEPNAGHFNREKLIAKEVNNPFNISGNAGPFTPVKASQTFQFGPLTPVKDSDKQESEIDRLLQLYFQPPMCDEGKHIVQENGSPN</sequence>
<name>A0A5J5F3T0_9PEZI</name>
<comment type="caution">
    <text evidence="2">The sequence shown here is derived from an EMBL/GenBank/DDBJ whole genome shotgun (WGS) entry which is preliminary data.</text>
</comment>
<gene>
    <name evidence="2" type="ORF">FN846DRAFT_1002485</name>
</gene>